<dbReference type="Proteomes" id="UP000264693">
    <property type="component" value="Chromosome"/>
</dbReference>
<dbReference type="EMBL" id="NXAO01000007">
    <property type="protein sequence ID" value="PHO16419.1"/>
    <property type="molecule type" value="Genomic_DNA"/>
</dbReference>
<reference evidence="2 5" key="3">
    <citation type="submission" date="2018-08" db="EMBL/GenBank/DDBJ databases">
        <title>Complete genome of the Arcobacter marinus type strain JCM 15502.</title>
        <authorList>
            <person name="Miller W.G."/>
            <person name="Yee E."/>
            <person name="Huynh S."/>
            <person name="Parker C.T."/>
        </authorList>
    </citation>
    <scope>NUCLEOTIDE SEQUENCE [LARGE SCALE GENOMIC DNA]</scope>
    <source>
        <strain evidence="2 5">JCM 15502</strain>
    </source>
</reference>
<proteinExistence type="predicted"/>
<gene>
    <name evidence="2" type="ORF">AMRN_0827</name>
    <name evidence="3" type="ORF">CPH92_01755</name>
</gene>
<dbReference type="Proteomes" id="UP000224740">
    <property type="component" value="Unassembled WGS sequence"/>
</dbReference>
<keyword evidence="1" id="KW-0472">Membrane</keyword>
<reference evidence="3" key="2">
    <citation type="submission" date="2017-09" db="EMBL/GenBank/DDBJ databases">
        <authorList>
            <person name="Perez-Cataluna A."/>
            <person name="Figueras M.J."/>
            <person name="Salas-Masso N."/>
        </authorList>
    </citation>
    <scope>NUCLEOTIDE SEQUENCE</scope>
    <source>
        <strain evidence="3">CECT 7727</strain>
    </source>
</reference>
<accession>A0A347TJ01</accession>
<dbReference type="KEGG" id="amar:AMRN_0827"/>
<dbReference type="RefSeq" id="WP_099310082.1">
    <property type="nucleotide sequence ID" value="NZ_CP032101.1"/>
</dbReference>
<dbReference type="AlphaFoldDB" id="A0A347TJ01"/>
<evidence type="ECO:0000256" key="1">
    <source>
        <dbReference type="SAM" id="Phobius"/>
    </source>
</evidence>
<organism evidence="2 5">
    <name type="scientific">Malaciobacter marinus</name>
    <dbReference type="NCBI Taxonomy" id="505249"/>
    <lineage>
        <taxon>Bacteria</taxon>
        <taxon>Pseudomonadati</taxon>
        <taxon>Campylobacterota</taxon>
        <taxon>Epsilonproteobacteria</taxon>
        <taxon>Campylobacterales</taxon>
        <taxon>Arcobacteraceae</taxon>
        <taxon>Malaciobacter</taxon>
    </lineage>
</organism>
<keyword evidence="1" id="KW-1133">Transmembrane helix</keyword>
<evidence type="ECO:0000313" key="5">
    <source>
        <dbReference type="Proteomes" id="UP000264693"/>
    </source>
</evidence>
<reference evidence="4" key="1">
    <citation type="submission" date="2017-09" db="EMBL/GenBank/DDBJ databases">
        <title>Arcobacter canalis sp. nov., a new species isolated from a water canal contaminated with urban sewage.</title>
        <authorList>
            <person name="Perez-Cataluna A."/>
            <person name="Salas-Masso N."/>
            <person name="Figueras M.J."/>
        </authorList>
    </citation>
    <scope>NUCLEOTIDE SEQUENCE [LARGE SCALE GENOMIC DNA]</scope>
    <source>
        <strain evidence="4">CECT 7727</strain>
    </source>
</reference>
<name>A0A347TJ01_9BACT</name>
<evidence type="ECO:0000313" key="4">
    <source>
        <dbReference type="Proteomes" id="UP000224740"/>
    </source>
</evidence>
<evidence type="ECO:0000313" key="2">
    <source>
        <dbReference type="EMBL" id="AXX86579.1"/>
    </source>
</evidence>
<dbReference type="EMBL" id="CP032101">
    <property type="protein sequence ID" value="AXX86579.1"/>
    <property type="molecule type" value="Genomic_DNA"/>
</dbReference>
<keyword evidence="4" id="KW-1185">Reference proteome</keyword>
<feature type="transmembrane region" description="Helical" evidence="1">
    <location>
        <begin position="6"/>
        <end position="23"/>
    </location>
</feature>
<keyword evidence="1" id="KW-0812">Transmembrane</keyword>
<sequence>MNLEFLFFIIAVIFLSIPFIFYNKRRATKLQNKNPKIKNHIYISQVELPLKIEKLDFATNSNIVRKIFHTFEVLDIKSLNTKQLEKKEWHSWQISMLLNLYKNDKDFFIPNKEKVFHKNILNLDNKSLNSFIQTILLKYKANVDIKVSKNILSDDVIWTNKEISILFYILTTYKQ</sequence>
<protein>
    <submittedName>
        <fullName evidence="2">Uncharacterized protein</fullName>
    </submittedName>
</protein>
<evidence type="ECO:0000313" key="3">
    <source>
        <dbReference type="EMBL" id="PHO16419.1"/>
    </source>
</evidence>